<dbReference type="OrthoDB" id="4849160at2759"/>
<dbReference type="PANTHER" id="PTHR33353:SF34">
    <property type="entry name" value="ENDO-BETA-1,4-GLUCANASE D"/>
    <property type="match status" value="1"/>
</dbReference>
<feature type="domain" description="Auxiliary Activity family 9 catalytic" evidence="13">
    <location>
        <begin position="22"/>
        <end position="230"/>
    </location>
</feature>
<feature type="signal peptide" evidence="12">
    <location>
        <begin position="1"/>
        <end position="21"/>
    </location>
</feature>
<dbReference type="Proteomes" id="UP001152049">
    <property type="component" value="Unassembled WGS sequence"/>
</dbReference>
<organism evidence="14 15">
    <name type="scientific">Fusarium torreyae</name>
    <dbReference type="NCBI Taxonomy" id="1237075"/>
    <lineage>
        <taxon>Eukaryota</taxon>
        <taxon>Fungi</taxon>
        <taxon>Dikarya</taxon>
        <taxon>Ascomycota</taxon>
        <taxon>Pezizomycotina</taxon>
        <taxon>Sordariomycetes</taxon>
        <taxon>Hypocreomycetidae</taxon>
        <taxon>Hypocreales</taxon>
        <taxon>Nectriaceae</taxon>
        <taxon>Fusarium</taxon>
    </lineage>
</organism>
<keyword evidence="4 12" id="KW-0732">Signal</keyword>
<evidence type="ECO:0000256" key="2">
    <source>
        <dbReference type="ARBA" id="ARBA00004613"/>
    </source>
</evidence>
<evidence type="ECO:0000256" key="7">
    <source>
        <dbReference type="ARBA" id="ARBA00023277"/>
    </source>
</evidence>
<evidence type="ECO:0000256" key="5">
    <source>
        <dbReference type="ARBA" id="ARBA00023001"/>
    </source>
</evidence>
<dbReference type="Pfam" id="PF03443">
    <property type="entry name" value="AA9"/>
    <property type="match status" value="1"/>
</dbReference>
<dbReference type="EMBL" id="JAOQAZ010000048">
    <property type="protein sequence ID" value="KAJ4245033.1"/>
    <property type="molecule type" value="Genomic_DNA"/>
</dbReference>
<evidence type="ECO:0000256" key="11">
    <source>
        <dbReference type="ARBA" id="ARBA00047174"/>
    </source>
</evidence>
<evidence type="ECO:0000313" key="15">
    <source>
        <dbReference type="Proteomes" id="UP001152049"/>
    </source>
</evidence>
<dbReference type="EC" id="1.14.99.56" evidence="11"/>
<dbReference type="InterPro" id="IPR049892">
    <property type="entry name" value="AA9"/>
</dbReference>
<evidence type="ECO:0000256" key="1">
    <source>
        <dbReference type="ARBA" id="ARBA00001973"/>
    </source>
</evidence>
<dbReference type="Gene3D" id="2.70.50.70">
    <property type="match status" value="1"/>
</dbReference>
<evidence type="ECO:0000256" key="6">
    <source>
        <dbReference type="ARBA" id="ARBA00023157"/>
    </source>
</evidence>
<keyword evidence="15" id="KW-1185">Reference proteome</keyword>
<reference evidence="14" key="1">
    <citation type="submission" date="2022-09" db="EMBL/GenBank/DDBJ databases">
        <title>Fusarium specimens isolated from Avocado Roots.</title>
        <authorList>
            <person name="Stajich J."/>
            <person name="Roper C."/>
            <person name="Heimlech-Rivalta G."/>
        </authorList>
    </citation>
    <scope>NUCLEOTIDE SEQUENCE</scope>
    <source>
        <strain evidence="14">CF00136</strain>
    </source>
</reference>
<evidence type="ECO:0000256" key="9">
    <source>
        <dbReference type="ARBA" id="ARBA00044502"/>
    </source>
</evidence>
<gene>
    <name evidence="14" type="ORF">NW762_014241</name>
</gene>
<feature type="chain" id="PRO_5040995866" description="lytic cellulose monooxygenase (C4-dehydrogenating)" evidence="12">
    <location>
        <begin position="22"/>
        <end position="243"/>
    </location>
</feature>
<accession>A0A9W8RJ65</accession>
<keyword evidence="7" id="KW-0119">Carbohydrate metabolism</keyword>
<comment type="similarity">
    <text evidence="9">Belongs to the polysaccharide monooxygenase AA9 family.</text>
</comment>
<dbReference type="CDD" id="cd21175">
    <property type="entry name" value="LPMO_AA9"/>
    <property type="match status" value="1"/>
</dbReference>
<dbReference type="GO" id="GO:0030245">
    <property type="term" value="P:cellulose catabolic process"/>
    <property type="evidence" value="ECO:0007669"/>
    <property type="project" value="UniProtKB-KW"/>
</dbReference>
<comment type="subcellular location">
    <subcellularLocation>
        <location evidence="2">Secreted</location>
    </subcellularLocation>
</comment>
<keyword evidence="8" id="KW-0624">Polysaccharide degradation</keyword>
<evidence type="ECO:0000313" key="14">
    <source>
        <dbReference type="EMBL" id="KAJ4245033.1"/>
    </source>
</evidence>
<name>A0A9W8RJ65_9HYPO</name>
<dbReference type="AlphaFoldDB" id="A0A9W8RJ65"/>
<evidence type="ECO:0000256" key="4">
    <source>
        <dbReference type="ARBA" id="ARBA00022729"/>
    </source>
</evidence>
<evidence type="ECO:0000256" key="3">
    <source>
        <dbReference type="ARBA" id="ARBA00022525"/>
    </source>
</evidence>
<sequence length="243" mass="25332">MRCSTLSVGVVAGLLAGAANAHGHIEKVVAGGKEYTGGIPSQAPADAVGWAAENQDNGFVAPDAFGQADIICHKGAKPVKNAVAVAAGEVVTLKWNTWPESHHGPVLDYLAPVSGDFASVNKESLKWTKIAEKGLESGSNPGTWASDELISNGNSWTFTVPKNLKAGNYVLRHEIIALHSAGQENGAQAYPQCINLKVTGSGSGALNGGAFTSFYTPEDPGILFNLYEAFTSYPIPGPDVEKV</sequence>
<comment type="cofactor">
    <cofactor evidence="1">
        <name>Cu(2+)</name>
        <dbReference type="ChEBI" id="CHEBI:29036"/>
    </cofactor>
</comment>
<comment type="catalytic activity">
    <reaction evidence="10">
        <text>[(1-&gt;4)-beta-D-glucosyl]n+m + reduced acceptor + O2 = 4-dehydro-beta-D-glucosyl-[(1-&gt;4)-beta-D-glucosyl]n-1 + [(1-&gt;4)-beta-D-glucosyl]m + acceptor + H2O.</text>
        <dbReference type="EC" id="1.14.99.56"/>
    </reaction>
</comment>
<dbReference type="InterPro" id="IPR005103">
    <property type="entry name" value="AA9_LPMO"/>
</dbReference>
<dbReference type="PANTHER" id="PTHR33353">
    <property type="entry name" value="PUTATIVE (AFU_ORTHOLOGUE AFUA_1G12560)-RELATED"/>
    <property type="match status" value="1"/>
</dbReference>
<keyword evidence="3" id="KW-0964">Secreted</keyword>
<dbReference type="GO" id="GO:0005576">
    <property type="term" value="C:extracellular region"/>
    <property type="evidence" value="ECO:0007669"/>
    <property type="project" value="UniProtKB-SubCell"/>
</dbReference>
<proteinExistence type="inferred from homology"/>
<keyword evidence="6" id="KW-1015">Disulfide bond</keyword>
<keyword evidence="5" id="KW-0136">Cellulose degradation</keyword>
<evidence type="ECO:0000256" key="10">
    <source>
        <dbReference type="ARBA" id="ARBA00045077"/>
    </source>
</evidence>
<evidence type="ECO:0000259" key="13">
    <source>
        <dbReference type="Pfam" id="PF03443"/>
    </source>
</evidence>
<protein>
    <recommendedName>
        <fullName evidence="11">lytic cellulose monooxygenase (C4-dehydrogenating)</fullName>
        <ecNumber evidence="11">1.14.99.56</ecNumber>
    </recommendedName>
</protein>
<evidence type="ECO:0000256" key="12">
    <source>
        <dbReference type="SAM" id="SignalP"/>
    </source>
</evidence>
<evidence type="ECO:0000256" key="8">
    <source>
        <dbReference type="ARBA" id="ARBA00023326"/>
    </source>
</evidence>
<comment type="caution">
    <text evidence="14">The sequence shown here is derived from an EMBL/GenBank/DDBJ whole genome shotgun (WGS) entry which is preliminary data.</text>
</comment>